<evidence type="ECO:0000313" key="8">
    <source>
        <dbReference type="Proteomes" id="UP001190926"/>
    </source>
</evidence>
<keyword evidence="6" id="KW-0732">Signal</keyword>
<keyword evidence="8" id="KW-1185">Reference proteome</keyword>
<evidence type="ECO:0000256" key="1">
    <source>
        <dbReference type="ARBA" id="ARBA00003534"/>
    </source>
</evidence>
<proteinExistence type="inferred from homology"/>
<dbReference type="GO" id="GO:0052793">
    <property type="term" value="F:pectin acetylesterase activity"/>
    <property type="evidence" value="ECO:0007669"/>
    <property type="project" value="TreeGrafter"/>
</dbReference>
<accession>A0AAD4NWZ0</accession>
<organism evidence="7 8">
    <name type="scientific">Perilla frutescens var. hirtella</name>
    <name type="common">Perilla citriodora</name>
    <name type="synonym">Perilla setoyensis</name>
    <dbReference type="NCBI Taxonomy" id="608512"/>
    <lineage>
        <taxon>Eukaryota</taxon>
        <taxon>Viridiplantae</taxon>
        <taxon>Streptophyta</taxon>
        <taxon>Embryophyta</taxon>
        <taxon>Tracheophyta</taxon>
        <taxon>Spermatophyta</taxon>
        <taxon>Magnoliopsida</taxon>
        <taxon>eudicotyledons</taxon>
        <taxon>Gunneridae</taxon>
        <taxon>Pentapetalae</taxon>
        <taxon>asterids</taxon>
        <taxon>lamiids</taxon>
        <taxon>Lamiales</taxon>
        <taxon>Lamiaceae</taxon>
        <taxon>Nepetoideae</taxon>
        <taxon>Elsholtzieae</taxon>
        <taxon>Perilla</taxon>
    </lineage>
</organism>
<dbReference type="Proteomes" id="UP001190926">
    <property type="component" value="Unassembled WGS sequence"/>
</dbReference>
<dbReference type="GO" id="GO:0071555">
    <property type="term" value="P:cell wall organization"/>
    <property type="evidence" value="ECO:0007669"/>
    <property type="project" value="UniProtKB-KW"/>
</dbReference>
<keyword evidence="4 6" id="KW-0134">Cell wall</keyword>
<evidence type="ECO:0000256" key="4">
    <source>
        <dbReference type="ARBA" id="ARBA00022512"/>
    </source>
</evidence>
<dbReference type="AlphaFoldDB" id="A0AAD4NWZ0"/>
<dbReference type="Pfam" id="PF03283">
    <property type="entry name" value="PAE"/>
    <property type="match status" value="1"/>
</dbReference>
<dbReference type="GO" id="GO:0009505">
    <property type="term" value="C:plant-type cell wall"/>
    <property type="evidence" value="ECO:0007669"/>
    <property type="project" value="TreeGrafter"/>
</dbReference>
<protein>
    <recommendedName>
        <fullName evidence="6">Pectin acetylesterase</fullName>
        <ecNumber evidence="6">3.1.1.-</ecNumber>
    </recommendedName>
</protein>
<evidence type="ECO:0000256" key="2">
    <source>
        <dbReference type="ARBA" id="ARBA00004191"/>
    </source>
</evidence>
<comment type="caution">
    <text evidence="7">The sequence shown here is derived from an EMBL/GenBank/DDBJ whole genome shotgun (WGS) entry which is preliminary data.</text>
</comment>
<keyword evidence="6" id="KW-0378">Hydrolase</keyword>
<comment type="function">
    <text evidence="1 6">Hydrolyzes acetyl esters in homogalacturonan regions of pectin. In type I primary cell wall, galacturonic acid residues of pectin can be acetylated at the O-2 and O-3 positions. Decreasing the degree of acetylation of pectin gels in vitro alters their physical properties.</text>
</comment>
<sequence length="209" mass="22663">MPSPSSVMATRCFFSCALLLVNIAHCSLGPDNVQFTPVSNAIKRRAVCIDGSPAGYHYASGSGVGAKNWLGGGWCSDISDCQYKRTIYLGSSSGITTANLTGMLSKRQDVNPDFYNWNRIYVYYCDQSSFLGDTEIVDQGPNLQFRGSRIFDAVIEDLLEKGMDNADNAMLAGRSAGALAAILHCDGFRARLPNVARVKCFSDSGVFIR</sequence>
<evidence type="ECO:0000256" key="5">
    <source>
        <dbReference type="ARBA" id="ARBA00023316"/>
    </source>
</evidence>
<dbReference type="EMBL" id="SDAM02029593">
    <property type="protein sequence ID" value="KAH6755667.1"/>
    <property type="molecule type" value="Genomic_DNA"/>
</dbReference>
<dbReference type="PANTHER" id="PTHR21562:SF93">
    <property type="entry name" value="PECTIN ACETYLESTERASE 8"/>
    <property type="match status" value="1"/>
</dbReference>
<keyword evidence="5 6" id="KW-0961">Cell wall biogenesis/degradation</keyword>
<comment type="subcellular location">
    <subcellularLocation>
        <location evidence="2 6">Secreted</location>
        <location evidence="2 6">Cell wall</location>
    </subcellularLocation>
</comment>
<feature type="chain" id="PRO_5041778077" description="Pectin acetylesterase" evidence="6">
    <location>
        <begin position="27"/>
        <end position="209"/>
    </location>
</feature>
<evidence type="ECO:0000256" key="6">
    <source>
        <dbReference type="RuleBase" id="RU363114"/>
    </source>
</evidence>
<evidence type="ECO:0000313" key="7">
    <source>
        <dbReference type="EMBL" id="KAH6755667.1"/>
    </source>
</evidence>
<dbReference type="InterPro" id="IPR004963">
    <property type="entry name" value="PAE/NOTUM"/>
</dbReference>
<name>A0AAD4NWZ0_PERFH</name>
<keyword evidence="6" id="KW-0964">Secreted</keyword>
<dbReference type="EC" id="3.1.1.-" evidence="6"/>
<dbReference type="PANTHER" id="PTHR21562">
    <property type="entry name" value="NOTUM-RELATED"/>
    <property type="match status" value="1"/>
</dbReference>
<comment type="similarity">
    <text evidence="3 6">Belongs to the pectinacetylesterase family.</text>
</comment>
<feature type="signal peptide" evidence="6">
    <location>
        <begin position="1"/>
        <end position="26"/>
    </location>
</feature>
<gene>
    <name evidence="7" type="ORF">C2S53_010314</name>
</gene>
<feature type="non-terminal residue" evidence="7">
    <location>
        <position position="209"/>
    </location>
</feature>
<evidence type="ECO:0000256" key="3">
    <source>
        <dbReference type="ARBA" id="ARBA00005784"/>
    </source>
</evidence>
<reference evidence="7 8" key="1">
    <citation type="journal article" date="2021" name="Nat. Commun.">
        <title>Incipient diploidization of the medicinal plant Perilla within 10,000 years.</title>
        <authorList>
            <person name="Zhang Y."/>
            <person name="Shen Q."/>
            <person name="Leng L."/>
            <person name="Zhang D."/>
            <person name="Chen S."/>
            <person name="Shi Y."/>
            <person name="Ning Z."/>
            <person name="Chen S."/>
        </authorList>
    </citation>
    <scope>NUCLEOTIDE SEQUENCE [LARGE SCALE GENOMIC DNA]</scope>
    <source>
        <strain evidence="8">cv. PC099</strain>
    </source>
</reference>